<dbReference type="AlphaFoldDB" id="A0A8B6DX08"/>
<keyword evidence="3" id="KW-0732">Signal</keyword>
<evidence type="ECO:0000313" key="4">
    <source>
        <dbReference type="EMBL" id="VDI25547.1"/>
    </source>
</evidence>
<feature type="region of interest" description="Disordered" evidence="1">
    <location>
        <begin position="787"/>
        <end position="822"/>
    </location>
</feature>
<keyword evidence="5" id="KW-1185">Reference proteome</keyword>
<gene>
    <name evidence="4" type="ORF">MGAL_10B086918</name>
</gene>
<feature type="region of interest" description="Disordered" evidence="1">
    <location>
        <begin position="218"/>
        <end position="257"/>
    </location>
</feature>
<dbReference type="OrthoDB" id="6130740at2759"/>
<keyword evidence="2" id="KW-0812">Transmembrane</keyword>
<organism evidence="4 5">
    <name type="scientific">Mytilus galloprovincialis</name>
    <name type="common">Mediterranean mussel</name>
    <dbReference type="NCBI Taxonomy" id="29158"/>
    <lineage>
        <taxon>Eukaryota</taxon>
        <taxon>Metazoa</taxon>
        <taxon>Spiralia</taxon>
        <taxon>Lophotrochozoa</taxon>
        <taxon>Mollusca</taxon>
        <taxon>Bivalvia</taxon>
        <taxon>Autobranchia</taxon>
        <taxon>Pteriomorphia</taxon>
        <taxon>Mytilida</taxon>
        <taxon>Mytiloidea</taxon>
        <taxon>Mytilidae</taxon>
        <taxon>Mytilinae</taxon>
        <taxon>Mytilus</taxon>
    </lineage>
</organism>
<keyword evidence="2" id="KW-1133">Transmembrane helix</keyword>
<evidence type="ECO:0000256" key="1">
    <source>
        <dbReference type="SAM" id="MobiDB-lite"/>
    </source>
</evidence>
<dbReference type="Proteomes" id="UP000596742">
    <property type="component" value="Unassembled WGS sequence"/>
</dbReference>
<feature type="chain" id="PRO_5032906027" evidence="3">
    <location>
        <begin position="27"/>
        <end position="822"/>
    </location>
</feature>
<reference evidence="4" key="1">
    <citation type="submission" date="2018-11" db="EMBL/GenBank/DDBJ databases">
        <authorList>
            <person name="Alioto T."/>
            <person name="Alioto T."/>
        </authorList>
    </citation>
    <scope>NUCLEOTIDE SEQUENCE</scope>
</reference>
<evidence type="ECO:0000256" key="3">
    <source>
        <dbReference type="SAM" id="SignalP"/>
    </source>
</evidence>
<dbReference type="EMBL" id="UYJE01004169">
    <property type="protein sequence ID" value="VDI25547.1"/>
    <property type="molecule type" value="Genomic_DNA"/>
</dbReference>
<feature type="transmembrane region" description="Helical" evidence="2">
    <location>
        <begin position="714"/>
        <end position="741"/>
    </location>
</feature>
<comment type="caution">
    <text evidence="4">The sequence shown here is derived from an EMBL/GenBank/DDBJ whole genome shotgun (WGS) entry which is preliminary data.</text>
</comment>
<evidence type="ECO:0000313" key="5">
    <source>
        <dbReference type="Proteomes" id="UP000596742"/>
    </source>
</evidence>
<protein>
    <submittedName>
        <fullName evidence="4">Uncharacterized protein</fullName>
    </submittedName>
</protein>
<sequence>MEGIRISFSVIFLISVWTVLTDLSNAHQGQMIVTKQSMVQVPENKDENKCMALLRRTVIRKELLTYPCFHPVPGVVPVVAHQTSMGLVCRGYTNSPSTQYIRLPTCCPGSQPDENGQCVRRNDVTMTETNQNQHQDQPHGPKRLEDLEEYPASYEKKRQQTMNKVLSQPKHWAPHPMIMRRIDAILKQRQHFLRQMQKDRTNPTQKSLTPASLMNGLFPDGPHRHLGPQEPKSVPEIPRQSEQAVNDHQHQKHMHQHHNQRMHHDMSHAFHSSLHKHNIPHEHDKQGNPQMHENQLKSNNAFVNQQNMQMAAKNQMQMTRQQQLFQLQQQRQRAMDMRQRMLHHRRMLQQAQAQRHQQMMMQKIQNAAQQGHRQMPVIPTQQQQPRHDQRQTIQPFVIRRQFVSNNKQFPNVPQMRASVMMSISPHAIQHFFQQTSVRSFPKVPTHHRTRFPVQLPRIPVETPPVSIRPGPNSPFKVHWNCHHHRAKPEVDTAFSVHPPPECFSQYMTVVKKCFQEANIQIPLDHNMFNVNYNYNGVCQNREMIIACIFNHLAPCNSPQEQHLVKATIGHTVDEMNRFCQIGQINGIEERMGGRDDRIPMDPDHLEQPMDNLGPVPEPVQEVPIIPEDHHAISLGQHTLNLDAHKEQQAQIDEYQGSLPEAPVPETMIEKQSDVTISEHKDSQNVIGVAHAHIHDDDKDREHDVHMMELQEEQYYLPILIGTAIGVAGIFVLLLAIFCICYRRRLQKKVYLQKETEKPKLFDVYTIGVPPPVYEVNGIPPISYEEAKGEKFTGSPASVRRNNAENEYQQPETGKKSGVVTDI</sequence>
<feature type="signal peptide" evidence="3">
    <location>
        <begin position="1"/>
        <end position="26"/>
    </location>
</feature>
<name>A0A8B6DX08_MYTGA</name>
<proteinExistence type="predicted"/>
<accession>A0A8B6DX08</accession>
<evidence type="ECO:0000256" key="2">
    <source>
        <dbReference type="SAM" id="Phobius"/>
    </source>
</evidence>
<keyword evidence="2" id="KW-0472">Membrane</keyword>